<dbReference type="Proteomes" id="UP000616885">
    <property type="component" value="Unassembled WGS sequence"/>
</dbReference>
<protein>
    <submittedName>
        <fullName evidence="2">Uncharacterized protein</fullName>
    </submittedName>
</protein>
<sequence length="130" mass="14811">MLVQSALVDPIAPSSSKKRHNILSLMKDREPSTELLDAAMSPIRDWQYTRMSRHTPPPEPRPDWVEKQQHRPATRASPMGPRDRFNLSQNKKECFPHHTISRDSTQRVARRAATSCLPNWGKACVALGFV</sequence>
<feature type="region of interest" description="Disordered" evidence="1">
    <location>
        <begin position="50"/>
        <end position="98"/>
    </location>
</feature>
<reference evidence="2" key="1">
    <citation type="submission" date="2020-10" db="EMBL/GenBank/DDBJ databases">
        <title>High-Quality Genome Resource of Clonostachys rosea strain S41 by Oxford Nanopore Long-Read Sequencing.</title>
        <authorList>
            <person name="Wang H."/>
        </authorList>
    </citation>
    <scope>NUCLEOTIDE SEQUENCE</scope>
    <source>
        <strain evidence="2">S41</strain>
    </source>
</reference>
<evidence type="ECO:0000256" key="1">
    <source>
        <dbReference type="SAM" id="MobiDB-lite"/>
    </source>
</evidence>
<proteinExistence type="predicted"/>
<name>A0A8H7N620_BIOOC</name>
<organism evidence="2 3">
    <name type="scientific">Bionectria ochroleuca</name>
    <name type="common">Gliocladium roseum</name>
    <dbReference type="NCBI Taxonomy" id="29856"/>
    <lineage>
        <taxon>Eukaryota</taxon>
        <taxon>Fungi</taxon>
        <taxon>Dikarya</taxon>
        <taxon>Ascomycota</taxon>
        <taxon>Pezizomycotina</taxon>
        <taxon>Sordariomycetes</taxon>
        <taxon>Hypocreomycetidae</taxon>
        <taxon>Hypocreales</taxon>
        <taxon>Bionectriaceae</taxon>
        <taxon>Clonostachys</taxon>
    </lineage>
</organism>
<feature type="compositionally biased region" description="Basic and acidic residues" evidence="1">
    <location>
        <begin position="81"/>
        <end position="98"/>
    </location>
</feature>
<gene>
    <name evidence="2" type="ORF">IM811_015785</name>
</gene>
<accession>A0A8H7N620</accession>
<feature type="compositionally biased region" description="Basic and acidic residues" evidence="1">
    <location>
        <begin position="60"/>
        <end position="69"/>
    </location>
</feature>
<evidence type="ECO:0000313" key="2">
    <source>
        <dbReference type="EMBL" id="KAF9749758.1"/>
    </source>
</evidence>
<dbReference type="AlphaFoldDB" id="A0A8H7N620"/>
<comment type="caution">
    <text evidence="2">The sequence shown here is derived from an EMBL/GenBank/DDBJ whole genome shotgun (WGS) entry which is preliminary data.</text>
</comment>
<evidence type="ECO:0000313" key="3">
    <source>
        <dbReference type="Proteomes" id="UP000616885"/>
    </source>
</evidence>
<dbReference type="EMBL" id="JADCTT010000007">
    <property type="protein sequence ID" value="KAF9749758.1"/>
    <property type="molecule type" value="Genomic_DNA"/>
</dbReference>